<sequence>MQEQPDPAPPSYAQLLEQNVQLRASVQSLLAQLAKQQQQILELQARLGKNSTNSSKPPPGDGLSKPAPKSLRVPGQRPIGAPKGHQGGTLRQSEVVDVVPAQCSACQSALVDHEVLERRQILELPMLRAQVIEHQRMRSVCSCGAVHAGVFPPDITAPVQYGSRLKAVCVNLNQQQFVPLARTCELMADTFGVAVSETSVLAFTHEAAEALQPIYQQIGQAVQAAPVVCANETGIRIQGHQEWLHCAVTPSLSYLEHHPKRGMLAIEAIGILPPFKGTLVHDGLQSYKQLDCAHSLCNAHHLRELVYVHDNLNEKAFDDWAGQMIDTLLQGKREVDALGGPLPPERMQWFEAQWLALLGRGERFNPRQEPDDSFTRKRGKHKQSTQFNLLARLRQYKDDVWRFARDVGAPFTNNLAEQALRMSKVRQKVSGCFRTDEGARTFFAIRSYLQTMRKQRVNLFDCLVSVFDGQPHQA</sequence>
<name>A0AAU7LQ84_9BURK</name>
<dbReference type="AlphaFoldDB" id="A0AAU7LQ84"/>
<evidence type="ECO:0000259" key="3">
    <source>
        <dbReference type="Pfam" id="PF20042"/>
    </source>
</evidence>
<feature type="domain" description="DUF6444" evidence="3">
    <location>
        <begin position="20"/>
        <end position="88"/>
    </location>
</feature>
<dbReference type="InterPro" id="IPR052344">
    <property type="entry name" value="Transposase-related"/>
</dbReference>
<dbReference type="Pfam" id="PF03050">
    <property type="entry name" value="DDE_Tnp_IS66"/>
    <property type="match status" value="1"/>
</dbReference>
<evidence type="ECO:0000313" key="4">
    <source>
        <dbReference type="EMBL" id="XBP69780.1"/>
    </source>
</evidence>
<evidence type="ECO:0000259" key="2">
    <source>
        <dbReference type="Pfam" id="PF03050"/>
    </source>
</evidence>
<dbReference type="InterPro" id="IPR004291">
    <property type="entry name" value="Transposase_IS66_central"/>
</dbReference>
<dbReference type="Pfam" id="PF20042">
    <property type="entry name" value="DUF6444"/>
    <property type="match status" value="1"/>
</dbReference>
<feature type="domain" description="Transposase IS66 central" evidence="2">
    <location>
        <begin position="160"/>
        <end position="440"/>
    </location>
</feature>
<organism evidence="4">
    <name type="scientific">Polaromonas hydrogenivorans</name>
    <dbReference type="NCBI Taxonomy" id="335476"/>
    <lineage>
        <taxon>Bacteria</taxon>
        <taxon>Pseudomonadati</taxon>
        <taxon>Pseudomonadota</taxon>
        <taxon>Betaproteobacteria</taxon>
        <taxon>Burkholderiales</taxon>
        <taxon>Comamonadaceae</taxon>
        <taxon>Polaromonas</taxon>
    </lineage>
</organism>
<evidence type="ECO:0000256" key="1">
    <source>
        <dbReference type="SAM" id="MobiDB-lite"/>
    </source>
</evidence>
<dbReference type="PANTHER" id="PTHR33678:SF1">
    <property type="entry name" value="BLL1576 PROTEIN"/>
    <property type="match status" value="1"/>
</dbReference>
<reference evidence="4" key="1">
    <citation type="submission" date="2024-05" db="EMBL/GenBank/DDBJ databases">
        <authorList>
            <person name="Bunk B."/>
            <person name="Swiderski J."/>
            <person name="Sproer C."/>
            <person name="Thiel V."/>
        </authorList>
    </citation>
    <scope>NUCLEOTIDE SEQUENCE</scope>
    <source>
        <strain evidence="4">DSM 17735</strain>
    </source>
</reference>
<dbReference type="InterPro" id="IPR045618">
    <property type="entry name" value="DUF6444"/>
</dbReference>
<proteinExistence type="predicted"/>
<protein>
    <submittedName>
        <fullName evidence="4">IS66 family transposase</fullName>
    </submittedName>
</protein>
<gene>
    <name evidence="4" type="ORF">ABLV49_18140</name>
</gene>
<dbReference type="RefSeq" id="WP_349278639.1">
    <property type="nucleotide sequence ID" value="NZ_CBCSCU010000016.1"/>
</dbReference>
<dbReference type="NCBIfam" id="NF033517">
    <property type="entry name" value="transpos_IS66"/>
    <property type="match status" value="1"/>
</dbReference>
<dbReference type="PANTHER" id="PTHR33678">
    <property type="entry name" value="BLL1576 PROTEIN"/>
    <property type="match status" value="1"/>
</dbReference>
<feature type="region of interest" description="Disordered" evidence="1">
    <location>
        <begin position="44"/>
        <end position="90"/>
    </location>
</feature>
<dbReference type="EMBL" id="CP157675">
    <property type="protein sequence ID" value="XBP69780.1"/>
    <property type="molecule type" value="Genomic_DNA"/>
</dbReference>
<accession>A0AAU7LQ84</accession>